<organism evidence="1 2">
    <name type="scientific">Naganishia adeliensis</name>
    <dbReference type="NCBI Taxonomy" id="92952"/>
    <lineage>
        <taxon>Eukaryota</taxon>
        <taxon>Fungi</taxon>
        <taxon>Dikarya</taxon>
        <taxon>Basidiomycota</taxon>
        <taxon>Agaricomycotina</taxon>
        <taxon>Tremellomycetes</taxon>
        <taxon>Filobasidiales</taxon>
        <taxon>Filobasidiaceae</taxon>
        <taxon>Naganishia</taxon>
    </lineage>
</organism>
<proteinExistence type="predicted"/>
<reference evidence="1" key="1">
    <citation type="submission" date="2023-04" db="EMBL/GenBank/DDBJ databases">
        <title>Draft Genome sequencing of Naganishia species isolated from polar environments using Oxford Nanopore Technology.</title>
        <authorList>
            <person name="Leo P."/>
            <person name="Venkateswaran K."/>
        </authorList>
    </citation>
    <scope>NUCLEOTIDE SEQUENCE</scope>
    <source>
        <strain evidence="1">MNA-CCFEE 5262</strain>
    </source>
</reference>
<gene>
    <name evidence="1" type="ORF">QFC20_004210</name>
</gene>
<protein>
    <submittedName>
        <fullName evidence="1">Uncharacterized protein</fullName>
    </submittedName>
</protein>
<keyword evidence="2" id="KW-1185">Reference proteome</keyword>
<name>A0ACC2W3I5_9TREE</name>
<comment type="caution">
    <text evidence="1">The sequence shown here is derived from an EMBL/GenBank/DDBJ whole genome shotgun (WGS) entry which is preliminary data.</text>
</comment>
<dbReference type="Proteomes" id="UP001230649">
    <property type="component" value="Unassembled WGS sequence"/>
</dbReference>
<evidence type="ECO:0000313" key="2">
    <source>
        <dbReference type="Proteomes" id="UP001230649"/>
    </source>
</evidence>
<accession>A0ACC2W3I5</accession>
<evidence type="ECO:0000313" key="1">
    <source>
        <dbReference type="EMBL" id="KAJ9105875.1"/>
    </source>
</evidence>
<sequence>MNADKLYYYDAQVDANVYFDSGKVKEGLESLHNHLDKGYRPIDMHMHIILYASLRKRLLVQKQNVIRDKEVELANTTLLDLSRLVNQPSSLLSCIPTSERGSSEKCTDYDVRDYPIYKYANRLIKKAKGGFWDLVIEERGTQDEGKASKQDSSSDDDEDEDEDEDFYDDMAVGRRGAKRKAAGRNGTTKKGKIVKREPSARKIARRQRAPSSSPLTEIEDDDEEDEMVNKDAWLLLSWVIDLWTRAKPDASDPYNDAFLRQLPSHGETGPRWSISRPMLAVRSAIRHCGPGTFCDPFEVGTKMLSLVHSYTKMNPPAIDPESFFHAAARELVDIDMSAGENRVERYLEMLKAVTDTDFYNSVLARAIDLVTDSSRPVNAPVTLSATLQWLPTIRLSEKRPKGVPLAGHEEKFACIKAYLLVSLLTSATATELEECPSDRRQTSIEKVFDESQRDKNGSRRLVKQPVDHTTEDYKALVLAVHAGL</sequence>
<dbReference type="EMBL" id="JASBWS010000046">
    <property type="protein sequence ID" value="KAJ9105875.1"/>
    <property type="molecule type" value="Genomic_DNA"/>
</dbReference>